<name>A0A1W9NW89_UNCC3</name>
<protein>
    <submittedName>
        <fullName evidence="1">Uncharacterized protein</fullName>
    </submittedName>
</protein>
<comment type="caution">
    <text evidence="1">The sequence shown here is derived from an EMBL/GenBank/DDBJ whole genome shotgun (WGS) entry which is preliminary data.</text>
</comment>
<dbReference type="Proteomes" id="UP000192520">
    <property type="component" value="Unassembled WGS sequence"/>
</dbReference>
<sequence length="567" mass="61928">MSKRILTSLSIIGVVAAIVIGGTIAYFSDMVATEGNTFAAGNADLKIKSTDLENCDTWKDSCTGKQWQGLYPGWSDSYKIWLKNQSASPITLKVVPYIEETGSSQDLWNNTYMEITWADGSHSTGKYSLQEWKTNSTIELEPRLNQDQSAGPWVVKFDIPEEVGNEIANSSISFNLVFNGVQVGEEGEECECVEDSDCDDDNVCTEDTCLDGICVHNCLENQDCDDGNSNTIEDKCQLVDGKCQCLGQTPECTQDSDCNDGNACTQDICSNGICVHNCLENQTCDDGNSNTIEDKCQSVGGSCQCLGHTPECTQDSDCNDGNACTEDKCQDYHCEHMNYGSDHLCNIDTKCSAGEGDNKYGTGGDYLCQGFCDGHGRCDYAGNCQKCDAPNASASCGTNWWGDDRCSIDSCNSGYADCDGEFDNGCETHFNNDYGSCEEAVSLDDSLCGDIPNNCTLADRPESNKGEGWYKVYLKECTYFNNPLKIKAVLTVPSGIDYDLYLYSPCGTLLASSENHSLGADETVIYTKTDTNNDDDDQWFYLQVSYHGGSSCYNWQLKVYGGSGCSY</sequence>
<dbReference type="AlphaFoldDB" id="A0A1W9NW89"/>
<organism evidence="1 2">
    <name type="scientific">candidate division CPR3 bacterium 4484_211</name>
    <dbReference type="NCBI Taxonomy" id="1968527"/>
    <lineage>
        <taxon>Bacteria</taxon>
        <taxon>Bacteria division CPR3</taxon>
    </lineage>
</organism>
<dbReference type="EMBL" id="MZGJ01000036">
    <property type="protein sequence ID" value="OQX50332.1"/>
    <property type="molecule type" value="Genomic_DNA"/>
</dbReference>
<dbReference type="NCBIfam" id="TIGR04088">
    <property type="entry name" value="cognate_SipW"/>
    <property type="match status" value="1"/>
</dbReference>
<proteinExistence type="predicted"/>
<reference evidence="2" key="1">
    <citation type="submission" date="2017-03" db="EMBL/GenBank/DDBJ databases">
        <title>Novel pathways for hydrocarbon cycling and metabolic interdependencies in hydrothermal sediment communities.</title>
        <authorList>
            <person name="Dombrowski N."/>
            <person name="Seitz K."/>
            <person name="Teske A."/>
            <person name="Baker B."/>
        </authorList>
    </citation>
    <scope>NUCLEOTIDE SEQUENCE [LARGE SCALE GENOMIC DNA]</scope>
</reference>
<dbReference type="Pfam" id="PF12389">
    <property type="entry name" value="Peptidase_M73"/>
    <property type="match status" value="1"/>
</dbReference>
<evidence type="ECO:0000313" key="2">
    <source>
        <dbReference type="Proteomes" id="UP000192520"/>
    </source>
</evidence>
<dbReference type="InterPro" id="IPR023833">
    <property type="entry name" value="Signal_pept_SipW-depend-type"/>
</dbReference>
<dbReference type="Gene3D" id="2.60.120.380">
    <property type="match status" value="1"/>
</dbReference>
<dbReference type="STRING" id="1968527.B5M47_03910"/>
<accession>A0A1W9NW89</accession>
<gene>
    <name evidence="1" type="ORF">B5M47_03910</name>
</gene>
<evidence type="ECO:0000313" key="1">
    <source>
        <dbReference type="EMBL" id="OQX50332.1"/>
    </source>
</evidence>
<dbReference type="InterPro" id="IPR022121">
    <property type="entry name" value="Peptidase_M73_camelysin"/>
</dbReference>